<evidence type="ECO:0000313" key="12">
    <source>
        <dbReference type="Proteomes" id="UP000007881"/>
    </source>
</evidence>
<dbReference type="SUPFAM" id="SSF47384">
    <property type="entry name" value="Homodimeric domain of signal transducing histidine kinase"/>
    <property type="match status" value="1"/>
</dbReference>
<keyword evidence="9" id="KW-1133">Transmembrane helix</keyword>
<feature type="transmembrane region" description="Helical" evidence="9">
    <location>
        <begin position="177"/>
        <end position="201"/>
    </location>
</feature>
<dbReference type="InterPro" id="IPR005467">
    <property type="entry name" value="His_kinase_dom"/>
</dbReference>
<dbReference type="HOGENOM" id="CLU_488213_0_0_0"/>
<dbReference type="InterPro" id="IPR003661">
    <property type="entry name" value="HisK_dim/P_dom"/>
</dbReference>
<comment type="catalytic activity">
    <reaction evidence="1">
        <text>ATP + protein L-histidine = ADP + protein N-phospho-L-histidine.</text>
        <dbReference type="EC" id="2.7.13.3"/>
    </reaction>
</comment>
<evidence type="ECO:0000259" key="10">
    <source>
        <dbReference type="PROSITE" id="PS50109"/>
    </source>
</evidence>
<dbReference type="AlphaFoldDB" id="I0IAU7"/>
<dbReference type="PANTHER" id="PTHR43711">
    <property type="entry name" value="TWO-COMPONENT HISTIDINE KINASE"/>
    <property type="match status" value="1"/>
</dbReference>
<evidence type="ECO:0000256" key="1">
    <source>
        <dbReference type="ARBA" id="ARBA00000085"/>
    </source>
</evidence>
<evidence type="ECO:0000256" key="4">
    <source>
        <dbReference type="ARBA" id="ARBA00022679"/>
    </source>
</evidence>
<dbReference type="KEGG" id="phm:PSMK_02260"/>
<gene>
    <name evidence="11" type="ordered locus">PSMK_02260</name>
</gene>
<dbReference type="InterPro" id="IPR050736">
    <property type="entry name" value="Sensor_HK_Regulatory"/>
</dbReference>
<evidence type="ECO:0000256" key="8">
    <source>
        <dbReference type="SAM" id="MobiDB-lite"/>
    </source>
</evidence>
<reference evidence="11 12" key="1">
    <citation type="submission" date="2012-02" db="EMBL/GenBank/DDBJ databases">
        <title>Complete genome sequence of Phycisphaera mikurensis NBRC 102666.</title>
        <authorList>
            <person name="Ankai A."/>
            <person name="Hosoyama A."/>
            <person name="Terui Y."/>
            <person name="Sekine M."/>
            <person name="Fukai R."/>
            <person name="Kato Y."/>
            <person name="Nakamura S."/>
            <person name="Yamada-Narita S."/>
            <person name="Kawakoshi A."/>
            <person name="Fukunaga Y."/>
            <person name="Yamazaki S."/>
            <person name="Fujita N."/>
        </authorList>
    </citation>
    <scope>NUCLEOTIDE SEQUENCE [LARGE SCALE GENOMIC DNA]</scope>
    <source>
        <strain evidence="12">NBRC 102666 / KCTC 22515 / FYK2301M01</strain>
    </source>
</reference>
<keyword evidence="12" id="KW-1185">Reference proteome</keyword>
<proteinExistence type="predicted"/>
<keyword evidence="6" id="KW-0902">Two-component regulatory system</keyword>
<keyword evidence="4 11" id="KW-0808">Transferase</keyword>
<feature type="coiled-coil region" evidence="7">
    <location>
        <begin position="248"/>
        <end position="290"/>
    </location>
</feature>
<keyword evidence="3" id="KW-0597">Phosphoprotein</keyword>
<sequence length="558" mass="59403">MPPPMTPNAPPPPIATGTPGTNHRPGTLRRRLIGSALGGLLVAMLALGLTAYLLLTAAVLDREAAASASAAALIERSVSEAPPQERAAVLRRLAAAAGIERLALRRGDHALFESGVTEEPPAGLGRLLSAATLAEPLHLIRLPVLPPAGGPRAAGGVVPELEVGVRSTQHAATLKRLGLRLVAAMACVFAAVGLVVVVLMIRLTAPLPTLRSAVLRARQAGRTGSVEPVPAPRGRQRHGEIEALCRVVDAMGADIADARQRIVNANEELSQQVKARTAELSQANRQLELEAEDKNHFLRAVSHDLNAPLRNIDGLSRLLMSKHAAELSEGAASRLERICINVKQQHELISDLLELSKLRTKAHRPTILRLGELVDEVAKGLGFDLETARIGFEMRGEWPVIHAERNRMRQVFQNLIDNAIKYMMDSTERRITVGVVREHDFEADVFKGVDSYRFTVADTGRGIAAEDLHTVYRVFARAIHSGTHAVPGRGVGLASVEAIVRGYGGRVGVESTLGSGSRFWFTLPVAAVASNPAAGAEATSAEPEPPKTPGSAAPRVAA</sequence>
<name>I0IAU7_PHYMF</name>
<dbReference type="InterPro" id="IPR036890">
    <property type="entry name" value="HATPase_C_sf"/>
</dbReference>
<dbReference type="EC" id="2.7.13.3" evidence="2"/>
<evidence type="ECO:0000313" key="11">
    <source>
        <dbReference type="EMBL" id="BAM02385.1"/>
    </source>
</evidence>
<dbReference type="Pfam" id="PF00512">
    <property type="entry name" value="HisKA"/>
    <property type="match status" value="1"/>
</dbReference>
<dbReference type="PROSITE" id="PS50109">
    <property type="entry name" value="HIS_KIN"/>
    <property type="match status" value="1"/>
</dbReference>
<evidence type="ECO:0000256" key="3">
    <source>
        <dbReference type="ARBA" id="ARBA00022553"/>
    </source>
</evidence>
<feature type="domain" description="Histidine kinase" evidence="10">
    <location>
        <begin position="300"/>
        <end position="527"/>
    </location>
</feature>
<organism evidence="11 12">
    <name type="scientific">Phycisphaera mikurensis (strain NBRC 102666 / KCTC 22515 / FYK2301M01)</name>
    <dbReference type="NCBI Taxonomy" id="1142394"/>
    <lineage>
        <taxon>Bacteria</taxon>
        <taxon>Pseudomonadati</taxon>
        <taxon>Planctomycetota</taxon>
        <taxon>Phycisphaerae</taxon>
        <taxon>Phycisphaerales</taxon>
        <taxon>Phycisphaeraceae</taxon>
        <taxon>Phycisphaera</taxon>
    </lineage>
</organism>
<dbReference type="CDD" id="cd00082">
    <property type="entry name" value="HisKA"/>
    <property type="match status" value="1"/>
</dbReference>
<dbReference type="InterPro" id="IPR004358">
    <property type="entry name" value="Sig_transdc_His_kin-like_C"/>
</dbReference>
<dbReference type="OrthoDB" id="9808408at2"/>
<feature type="compositionally biased region" description="Pro residues" evidence="8">
    <location>
        <begin position="1"/>
        <end position="14"/>
    </location>
</feature>
<dbReference type="Pfam" id="PF02518">
    <property type="entry name" value="HATPase_c"/>
    <property type="match status" value="1"/>
</dbReference>
<evidence type="ECO:0000256" key="6">
    <source>
        <dbReference type="ARBA" id="ARBA00023012"/>
    </source>
</evidence>
<keyword evidence="5 11" id="KW-0418">Kinase</keyword>
<evidence type="ECO:0000256" key="7">
    <source>
        <dbReference type="SAM" id="Coils"/>
    </source>
</evidence>
<dbReference type="GO" id="GO:0000155">
    <property type="term" value="F:phosphorelay sensor kinase activity"/>
    <property type="evidence" value="ECO:0007669"/>
    <property type="project" value="InterPro"/>
</dbReference>
<keyword evidence="7" id="KW-0175">Coiled coil</keyword>
<dbReference type="SMART" id="SM00387">
    <property type="entry name" value="HATPase_c"/>
    <property type="match status" value="1"/>
</dbReference>
<dbReference type="PRINTS" id="PR00344">
    <property type="entry name" value="BCTRLSENSOR"/>
</dbReference>
<feature type="transmembrane region" description="Helical" evidence="9">
    <location>
        <begin position="32"/>
        <end position="55"/>
    </location>
</feature>
<keyword evidence="9" id="KW-0812">Transmembrane</keyword>
<keyword evidence="9" id="KW-0472">Membrane</keyword>
<feature type="region of interest" description="Disordered" evidence="8">
    <location>
        <begin position="532"/>
        <end position="558"/>
    </location>
</feature>
<feature type="region of interest" description="Disordered" evidence="8">
    <location>
        <begin position="1"/>
        <end position="25"/>
    </location>
</feature>
<dbReference type="Gene3D" id="1.10.287.130">
    <property type="match status" value="1"/>
</dbReference>
<accession>I0IAU7</accession>
<evidence type="ECO:0000256" key="2">
    <source>
        <dbReference type="ARBA" id="ARBA00012438"/>
    </source>
</evidence>
<dbReference type="STRING" id="1142394.PSMK_02260"/>
<evidence type="ECO:0000256" key="5">
    <source>
        <dbReference type="ARBA" id="ARBA00022777"/>
    </source>
</evidence>
<dbReference type="Proteomes" id="UP000007881">
    <property type="component" value="Chromosome"/>
</dbReference>
<evidence type="ECO:0000256" key="9">
    <source>
        <dbReference type="SAM" id="Phobius"/>
    </source>
</evidence>
<dbReference type="InterPro" id="IPR003594">
    <property type="entry name" value="HATPase_dom"/>
</dbReference>
<dbReference type="eggNOG" id="COG4251">
    <property type="taxonomic scope" value="Bacteria"/>
</dbReference>
<dbReference type="EMBL" id="AP012338">
    <property type="protein sequence ID" value="BAM02385.1"/>
    <property type="molecule type" value="Genomic_DNA"/>
</dbReference>
<dbReference type="PANTHER" id="PTHR43711:SF31">
    <property type="entry name" value="HISTIDINE KINASE"/>
    <property type="match status" value="1"/>
</dbReference>
<protein>
    <recommendedName>
        <fullName evidence="2">histidine kinase</fullName>
        <ecNumber evidence="2">2.7.13.3</ecNumber>
    </recommendedName>
</protein>
<dbReference type="SUPFAM" id="SSF55874">
    <property type="entry name" value="ATPase domain of HSP90 chaperone/DNA topoisomerase II/histidine kinase"/>
    <property type="match status" value="1"/>
</dbReference>
<dbReference type="InterPro" id="IPR036097">
    <property type="entry name" value="HisK_dim/P_sf"/>
</dbReference>
<dbReference type="SMART" id="SM00388">
    <property type="entry name" value="HisKA"/>
    <property type="match status" value="1"/>
</dbReference>
<dbReference type="Gene3D" id="3.30.565.10">
    <property type="entry name" value="Histidine kinase-like ATPase, C-terminal domain"/>
    <property type="match status" value="1"/>
</dbReference>